<feature type="compositionally biased region" description="Basic and acidic residues" evidence="9">
    <location>
        <begin position="29"/>
        <end position="41"/>
    </location>
</feature>
<feature type="domain" description="SAM-dependent MTase TRM10-type" evidence="10">
    <location>
        <begin position="80"/>
        <end position="316"/>
    </location>
</feature>
<dbReference type="PANTHER" id="PTHR13563">
    <property type="entry name" value="TRNA (GUANINE-9-) METHYLTRANSFERASE"/>
    <property type="match status" value="1"/>
</dbReference>
<dbReference type="InterPro" id="IPR028564">
    <property type="entry name" value="MT_TRM10-typ"/>
</dbReference>
<gene>
    <name evidence="11" type="ORF">K490DRAFT_15289</name>
</gene>
<feature type="non-terminal residue" evidence="11">
    <location>
        <position position="1"/>
    </location>
</feature>
<dbReference type="PROSITE" id="PS51675">
    <property type="entry name" value="SAM_MT_TRM10"/>
    <property type="match status" value="1"/>
</dbReference>
<name>A0A9P4HRX8_9PEZI</name>
<dbReference type="OrthoDB" id="278300at2759"/>
<dbReference type="EC" id="2.1.1.221" evidence="1"/>
<dbReference type="GO" id="GO:0052905">
    <property type="term" value="F:tRNA (guanosine(9)-N1)-methyltransferase activity"/>
    <property type="evidence" value="ECO:0007669"/>
    <property type="project" value="UniProtKB-EC"/>
</dbReference>
<dbReference type="GO" id="GO:0000049">
    <property type="term" value="F:tRNA binding"/>
    <property type="evidence" value="ECO:0007669"/>
    <property type="project" value="TreeGrafter"/>
</dbReference>
<organism evidence="11 12">
    <name type="scientific">Saccharata proteae CBS 121410</name>
    <dbReference type="NCBI Taxonomy" id="1314787"/>
    <lineage>
        <taxon>Eukaryota</taxon>
        <taxon>Fungi</taxon>
        <taxon>Dikarya</taxon>
        <taxon>Ascomycota</taxon>
        <taxon>Pezizomycotina</taxon>
        <taxon>Dothideomycetes</taxon>
        <taxon>Dothideomycetes incertae sedis</taxon>
        <taxon>Botryosphaeriales</taxon>
        <taxon>Saccharataceae</taxon>
        <taxon>Saccharata</taxon>
    </lineage>
</organism>
<evidence type="ECO:0000259" key="10">
    <source>
        <dbReference type="PROSITE" id="PS51675"/>
    </source>
</evidence>
<evidence type="ECO:0000256" key="5">
    <source>
        <dbReference type="ARBA" id="ARBA00022691"/>
    </source>
</evidence>
<dbReference type="Proteomes" id="UP000799776">
    <property type="component" value="Unassembled WGS sequence"/>
</dbReference>
<dbReference type="EMBL" id="ML978740">
    <property type="protein sequence ID" value="KAF2084501.1"/>
    <property type="molecule type" value="Genomic_DNA"/>
</dbReference>
<proteinExistence type="predicted"/>
<evidence type="ECO:0000256" key="4">
    <source>
        <dbReference type="ARBA" id="ARBA00022679"/>
    </source>
</evidence>
<dbReference type="InterPro" id="IPR038459">
    <property type="entry name" value="MT_TRM10-typ_sf"/>
</dbReference>
<evidence type="ECO:0000256" key="7">
    <source>
        <dbReference type="ARBA" id="ARBA00032166"/>
    </source>
</evidence>
<evidence type="ECO:0000256" key="9">
    <source>
        <dbReference type="SAM" id="MobiDB-lite"/>
    </source>
</evidence>
<evidence type="ECO:0000256" key="8">
    <source>
        <dbReference type="ARBA" id="ARBA00048434"/>
    </source>
</evidence>
<keyword evidence="3" id="KW-0489">Methyltransferase</keyword>
<keyword evidence="12" id="KW-1185">Reference proteome</keyword>
<dbReference type="AlphaFoldDB" id="A0A9P4HRX8"/>
<feature type="non-terminal residue" evidence="11">
    <location>
        <position position="326"/>
    </location>
</feature>
<feature type="region of interest" description="Disordered" evidence="9">
    <location>
        <begin position="184"/>
        <end position="212"/>
    </location>
</feature>
<dbReference type="InterPro" id="IPR007356">
    <property type="entry name" value="tRNA_m1G_MeTrfase_euk"/>
</dbReference>
<comment type="catalytic activity">
    <reaction evidence="8">
        <text>guanosine(9) in tRNA + S-adenosyl-L-methionine = N(1)-methylguanosine(9) in tRNA + S-adenosyl-L-homocysteine + H(+)</text>
        <dbReference type="Rhea" id="RHEA:43156"/>
        <dbReference type="Rhea" id="RHEA-COMP:10367"/>
        <dbReference type="Rhea" id="RHEA-COMP:10368"/>
        <dbReference type="ChEBI" id="CHEBI:15378"/>
        <dbReference type="ChEBI" id="CHEBI:57856"/>
        <dbReference type="ChEBI" id="CHEBI:59789"/>
        <dbReference type="ChEBI" id="CHEBI:73542"/>
        <dbReference type="ChEBI" id="CHEBI:74269"/>
        <dbReference type="EC" id="2.1.1.221"/>
    </reaction>
</comment>
<dbReference type="GO" id="GO:0005634">
    <property type="term" value="C:nucleus"/>
    <property type="evidence" value="ECO:0007669"/>
    <property type="project" value="TreeGrafter"/>
</dbReference>
<evidence type="ECO:0000313" key="12">
    <source>
        <dbReference type="Proteomes" id="UP000799776"/>
    </source>
</evidence>
<reference evidence="11" key="1">
    <citation type="journal article" date="2020" name="Stud. Mycol.">
        <title>101 Dothideomycetes genomes: a test case for predicting lifestyles and emergence of pathogens.</title>
        <authorList>
            <person name="Haridas S."/>
            <person name="Albert R."/>
            <person name="Binder M."/>
            <person name="Bloem J."/>
            <person name="Labutti K."/>
            <person name="Salamov A."/>
            <person name="Andreopoulos B."/>
            <person name="Baker S."/>
            <person name="Barry K."/>
            <person name="Bills G."/>
            <person name="Bluhm B."/>
            <person name="Cannon C."/>
            <person name="Castanera R."/>
            <person name="Culley D."/>
            <person name="Daum C."/>
            <person name="Ezra D."/>
            <person name="Gonzalez J."/>
            <person name="Henrissat B."/>
            <person name="Kuo A."/>
            <person name="Liang C."/>
            <person name="Lipzen A."/>
            <person name="Lutzoni F."/>
            <person name="Magnuson J."/>
            <person name="Mondo S."/>
            <person name="Nolan M."/>
            <person name="Ohm R."/>
            <person name="Pangilinan J."/>
            <person name="Park H.-J."/>
            <person name="Ramirez L."/>
            <person name="Alfaro M."/>
            <person name="Sun H."/>
            <person name="Tritt A."/>
            <person name="Yoshinaga Y."/>
            <person name="Zwiers L.-H."/>
            <person name="Turgeon B."/>
            <person name="Goodwin S."/>
            <person name="Spatafora J."/>
            <person name="Crous P."/>
            <person name="Grigoriev I."/>
        </authorList>
    </citation>
    <scope>NUCLEOTIDE SEQUENCE</scope>
    <source>
        <strain evidence="11">CBS 121410</strain>
    </source>
</reference>
<evidence type="ECO:0000256" key="1">
    <source>
        <dbReference type="ARBA" id="ARBA00012797"/>
    </source>
</evidence>
<evidence type="ECO:0000256" key="6">
    <source>
        <dbReference type="ARBA" id="ARBA00031792"/>
    </source>
</evidence>
<accession>A0A9P4HRX8</accession>
<dbReference type="GO" id="GO:0002939">
    <property type="term" value="P:tRNA N1-guanine methylation"/>
    <property type="evidence" value="ECO:0007669"/>
    <property type="project" value="TreeGrafter"/>
</dbReference>
<dbReference type="PANTHER" id="PTHR13563:SF13">
    <property type="entry name" value="TRNA METHYLTRANSFERASE 10 HOMOLOG A"/>
    <property type="match status" value="1"/>
</dbReference>
<evidence type="ECO:0000256" key="3">
    <source>
        <dbReference type="ARBA" id="ARBA00022603"/>
    </source>
</evidence>
<keyword evidence="5" id="KW-0949">S-adenosyl-L-methionine</keyword>
<dbReference type="Gene3D" id="3.40.1280.30">
    <property type="match status" value="1"/>
</dbReference>
<evidence type="ECO:0000313" key="11">
    <source>
        <dbReference type="EMBL" id="KAF2084501.1"/>
    </source>
</evidence>
<protein>
    <recommendedName>
        <fullName evidence="2">tRNA (guanine(9)-N1)-methyltransferase</fullName>
        <ecNumber evidence="1">2.1.1.221</ecNumber>
    </recommendedName>
    <alternativeName>
        <fullName evidence="7">tRNA methyltransferase 10</fullName>
    </alternativeName>
    <alternativeName>
        <fullName evidence="6">tRNA(m1G9)-methyltransferase</fullName>
    </alternativeName>
</protein>
<keyword evidence="4" id="KW-0808">Transferase</keyword>
<dbReference type="CDD" id="cd18089">
    <property type="entry name" value="SPOUT_Trm10-like"/>
    <property type="match status" value="1"/>
</dbReference>
<sequence length="326" mass="36617">DEKDAKTDAASSNTAEPPMSKSALKKARKLAEWEAGREDRKVKRKEKIKAQKEAKREAIQAAIAADPSYAEKYKAETQQKMEQKSSAVHVPVTVVFDCNFDDKMLDHERKSLASQLTRCYSDTRNSSMKPHLAVASFGGKLKERFEGILDNHHKNWKGFRFLEEDFVQVAEKAKEWMKEKNGQKLAGPLLERSQSAQAKAAGEGNEGKKVDGAAETEGEVIYLSSEGDETLHELKPHGVYIIGGLVDKNRHKGICHKRAVERGIRTAKLPIGDFLEMSSRKVLAVNHVNQIMLKWLECGDWGEAFLEVMPKRKGGQLRKESEDVED</sequence>
<evidence type="ECO:0000256" key="2">
    <source>
        <dbReference type="ARBA" id="ARBA00020451"/>
    </source>
</evidence>
<feature type="region of interest" description="Disordered" evidence="9">
    <location>
        <begin position="1"/>
        <end position="54"/>
    </location>
</feature>
<comment type="caution">
    <text evidence="11">The sequence shown here is derived from an EMBL/GenBank/DDBJ whole genome shotgun (WGS) entry which is preliminary data.</text>
</comment>